<dbReference type="GO" id="GO:0000981">
    <property type="term" value="F:DNA-binding transcription factor activity, RNA polymerase II-specific"/>
    <property type="evidence" value="ECO:0007669"/>
    <property type="project" value="InterPro"/>
</dbReference>
<protein>
    <recommendedName>
        <fullName evidence="2">Zn(2)-C6 fungal-type domain-containing protein</fullName>
    </recommendedName>
</protein>
<keyword evidence="1" id="KW-0539">Nucleus</keyword>
<dbReference type="PROSITE" id="PS50048">
    <property type="entry name" value="ZN2_CY6_FUNGAL_2"/>
    <property type="match status" value="1"/>
</dbReference>
<dbReference type="InterPro" id="IPR021858">
    <property type="entry name" value="Fun_TF"/>
</dbReference>
<dbReference type="Pfam" id="PF11951">
    <property type="entry name" value="Fungal_trans_2"/>
    <property type="match status" value="1"/>
</dbReference>
<dbReference type="Pfam" id="PF00172">
    <property type="entry name" value="Zn_clus"/>
    <property type="match status" value="1"/>
</dbReference>
<name>A0A6H0XPF6_9PEZI</name>
<sequence length="524" mass="58347">MTGAGPSRRSHTKSRTGCKTCKRRHIRCDELFPQCRNCTKHQVRCDYMDTADAETSSQRSSSIDERSITLSPSIEDEIDAWKQSGVFPFPNLHVYPPPQVHDLSKDDLRLIYHICSVCSDLAMSETSNLAGWTEKIPKFLSIASSFRFVMHAILSFAANHLAWVQTSTDLRSLQVQHGSIALRGLHDAIGNFSPANADAILSASMLMCWQATDWLSWSSLLSGMQSVMTAMPPQNRDRFLADVFPRETTESHRSVPIHGATLQERAHILQDLVNALELLQVALLGHDLESHWIDQLLQYVHRLQTVPPASTPEQQFQHAYMLRKWAFWVPISLLRRQSSRGPAVLVLAHLYAAMTALQPLFPDLHPNFYSDSAPTITRVVLPPLQAIIQATDAMQASQGGASAAEITSLMQYVKRIVGEYQSQHSPNIYVHPFAAPIPMQAGDISPAFVPALQNPPTVPSSTYLDVPYEPAGFTHVTDNWGVVPSPGFPPLRQDSFGSYDSAEELYPVDHIGTSRAYPQHRPSQ</sequence>
<dbReference type="OrthoDB" id="1924260at2759"/>
<dbReference type="SMART" id="SM00066">
    <property type="entry name" value="GAL4"/>
    <property type="match status" value="1"/>
</dbReference>
<reference evidence="3 4" key="1">
    <citation type="journal article" date="2016" name="Sci. Rep.">
        <title>Peltaster fructicola genome reveals evolution from an invasive phytopathogen to an ectophytic parasite.</title>
        <authorList>
            <person name="Xu C."/>
            <person name="Chen H."/>
            <person name="Gleason M.L."/>
            <person name="Xu J.R."/>
            <person name="Liu H."/>
            <person name="Zhang R."/>
            <person name="Sun G."/>
        </authorList>
    </citation>
    <scope>NUCLEOTIDE SEQUENCE [LARGE SCALE GENOMIC DNA]</scope>
    <source>
        <strain evidence="3 4">LNHT1506</strain>
    </source>
</reference>
<dbReference type="InterPro" id="IPR036864">
    <property type="entry name" value="Zn2-C6_fun-type_DNA-bd_sf"/>
</dbReference>
<organism evidence="3 4">
    <name type="scientific">Peltaster fructicola</name>
    <dbReference type="NCBI Taxonomy" id="286661"/>
    <lineage>
        <taxon>Eukaryota</taxon>
        <taxon>Fungi</taxon>
        <taxon>Dikarya</taxon>
        <taxon>Ascomycota</taxon>
        <taxon>Pezizomycotina</taxon>
        <taxon>Dothideomycetes</taxon>
        <taxon>Dothideomycetes incertae sedis</taxon>
        <taxon>Peltaster</taxon>
    </lineage>
</organism>
<dbReference type="InterPro" id="IPR052400">
    <property type="entry name" value="Zn2-C6_fungal_TF"/>
</dbReference>
<accession>A0A6H0XPF6</accession>
<gene>
    <name evidence="3" type="ORF">AMS68_002083</name>
</gene>
<evidence type="ECO:0000259" key="2">
    <source>
        <dbReference type="PROSITE" id="PS50048"/>
    </source>
</evidence>
<dbReference type="Gene3D" id="4.10.240.10">
    <property type="entry name" value="Zn(2)-C6 fungal-type DNA-binding domain"/>
    <property type="match status" value="1"/>
</dbReference>
<dbReference type="CDD" id="cd00067">
    <property type="entry name" value="GAL4"/>
    <property type="match status" value="1"/>
</dbReference>
<dbReference type="PANTHER" id="PTHR47657:SF12">
    <property type="entry name" value="ZN(II)2CYS6 TRANSCRIPTION FACTOR (EUROFUNG)"/>
    <property type="match status" value="1"/>
</dbReference>
<dbReference type="AlphaFoldDB" id="A0A6H0XPF6"/>
<dbReference type="Proteomes" id="UP000503462">
    <property type="component" value="Chromosome 1"/>
</dbReference>
<evidence type="ECO:0000256" key="1">
    <source>
        <dbReference type="ARBA" id="ARBA00023242"/>
    </source>
</evidence>
<feature type="domain" description="Zn(2)-C6 fungal-type" evidence="2">
    <location>
        <begin position="17"/>
        <end position="47"/>
    </location>
</feature>
<dbReference type="PANTHER" id="PTHR47657">
    <property type="entry name" value="STEROL REGULATORY ELEMENT-BINDING PROTEIN ECM22"/>
    <property type="match status" value="1"/>
</dbReference>
<dbReference type="GO" id="GO:0008270">
    <property type="term" value="F:zinc ion binding"/>
    <property type="evidence" value="ECO:0007669"/>
    <property type="project" value="InterPro"/>
</dbReference>
<evidence type="ECO:0000313" key="3">
    <source>
        <dbReference type="EMBL" id="QIW96565.1"/>
    </source>
</evidence>
<dbReference type="InterPro" id="IPR001138">
    <property type="entry name" value="Zn2Cys6_DnaBD"/>
</dbReference>
<proteinExistence type="predicted"/>
<keyword evidence="4" id="KW-1185">Reference proteome</keyword>
<dbReference type="EMBL" id="CP051139">
    <property type="protein sequence ID" value="QIW96565.1"/>
    <property type="molecule type" value="Genomic_DNA"/>
</dbReference>
<dbReference type="SUPFAM" id="SSF57701">
    <property type="entry name" value="Zn2/Cys6 DNA-binding domain"/>
    <property type="match status" value="1"/>
</dbReference>
<evidence type="ECO:0000313" key="4">
    <source>
        <dbReference type="Proteomes" id="UP000503462"/>
    </source>
</evidence>
<dbReference type="PROSITE" id="PS00463">
    <property type="entry name" value="ZN2_CY6_FUNGAL_1"/>
    <property type="match status" value="1"/>
</dbReference>